<evidence type="ECO:0000313" key="2">
    <source>
        <dbReference type="Proteomes" id="UP001187192"/>
    </source>
</evidence>
<name>A0AA88D158_FICCA</name>
<dbReference type="AlphaFoldDB" id="A0AA88D158"/>
<reference evidence="1" key="1">
    <citation type="submission" date="2023-07" db="EMBL/GenBank/DDBJ databases">
        <title>draft genome sequence of fig (Ficus carica).</title>
        <authorList>
            <person name="Takahashi T."/>
            <person name="Nishimura K."/>
        </authorList>
    </citation>
    <scope>NUCLEOTIDE SEQUENCE</scope>
</reference>
<organism evidence="1 2">
    <name type="scientific">Ficus carica</name>
    <name type="common">Common fig</name>
    <dbReference type="NCBI Taxonomy" id="3494"/>
    <lineage>
        <taxon>Eukaryota</taxon>
        <taxon>Viridiplantae</taxon>
        <taxon>Streptophyta</taxon>
        <taxon>Embryophyta</taxon>
        <taxon>Tracheophyta</taxon>
        <taxon>Spermatophyta</taxon>
        <taxon>Magnoliopsida</taxon>
        <taxon>eudicotyledons</taxon>
        <taxon>Gunneridae</taxon>
        <taxon>Pentapetalae</taxon>
        <taxon>rosids</taxon>
        <taxon>fabids</taxon>
        <taxon>Rosales</taxon>
        <taxon>Moraceae</taxon>
        <taxon>Ficeae</taxon>
        <taxon>Ficus</taxon>
    </lineage>
</organism>
<comment type="caution">
    <text evidence="1">The sequence shown here is derived from an EMBL/GenBank/DDBJ whole genome shotgun (WGS) entry which is preliminary data.</text>
</comment>
<protein>
    <submittedName>
        <fullName evidence="1">Uncharacterized protein</fullName>
    </submittedName>
</protein>
<dbReference type="Proteomes" id="UP001187192">
    <property type="component" value="Unassembled WGS sequence"/>
</dbReference>
<proteinExistence type="predicted"/>
<feature type="non-terminal residue" evidence="1">
    <location>
        <position position="1"/>
    </location>
</feature>
<dbReference type="EMBL" id="BTGU01000010">
    <property type="protein sequence ID" value="GMN40015.1"/>
    <property type="molecule type" value="Genomic_DNA"/>
</dbReference>
<gene>
    <name evidence="1" type="ORF">TIFTF001_009253</name>
</gene>
<sequence>PCCRQCCPHCHCPTIFGILSNLTCKPSIAIRIPNELDLDVPIPFSPSFSPSSETAEFPFLFFFNPTNERIFLYRNAKYIVAFVAV</sequence>
<accession>A0AA88D158</accession>
<evidence type="ECO:0000313" key="1">
    <source>
        <dbReference type="EMBL" id="GMN40015.1"/>
    </source>
</evidence>
<keyword evidence="2" id="KW-1185">Reference proteome</keyword>